<organism evidence="1 2">
    <name type="scientific">Puniceibacterium sediminis</name>
    <dbReference type="NCBI Taxonomy" id="1608407"/>
    <lineage>
        <taxon>Bacteria</taxon>
        <taxon>Pseudomonadati</taxon>
        <taxon>Pseudomonadota</taxon>
        <taxon>Alphaproteobacteria</taxon>
        <taxon>Rhodobacterales</taxon>
        <taxon>Paracoccaceae</taxon>
        <taxon>Puniceibacterium</taxon>
    </lineage>
</organism>
<evidence type="ECO:0000313" key="2">
    <source>
        <dbReference type="Proteomes" id="UP000198417"/>
    </source>
</evidence>
<dbReference type="AlphaFoldDB" id="A0A238XMB9"/>
<accession>A0A238XMB9</accession>
<protein>
    <submittedName>
        <fullName evidence="1">Uncharacterized protein</fullName>
    </submittedName>
</protein>
<sequence length="86" mass="9836">MSEKSEFVVIEADYLQELEEALLDYVMRYGLTCRARKPLNASGSNMLACNKAEIPKKSAAASLPDLRKSELRLWEEFSKFARLRAH</sequence>
<evidence type="ECO:0000313" key="1">
    <source>
        <dbReference type="EMBL" id="SNR59494.1"/>
    </source>
</evidence>
<keyword evidence="2" id="KW-1185">Reference proteome</keyword>
<reference evidence="1 2" key="1">
    <citation type="submission" date="2017-06" db="EMBL/GenBank/DDBJ databases">
        <authorList>
            <person name="Kim H.J."/>
            <person name="Triplett B.A."/>
        </authorList>
    </citation>
    <scope>NUCLEOTIDE SEQUENCE [LARGE SCALE GENOMIC DNA]</scope>
    <source>
        <strain evidence="1 2">DSM 29052</strain>
    </source>
</reference>
<name>A0A238XMB9_9RHOB</name>
<dbReference type="Proteomes" id="UP000198417">
    <property type="component" value="Unassembled WGS sequence"/>
</dbReference>
<dbReference type="EMBL" id="FZNN01000012">
    <property type="protein sequence ID" value="SNR59494.1"/>
    <property type="molecule type" value="Genomic_DNA"/>
</dbReference>
<gene>
    <name evidence="1" type="ORF">SAMN06265370_1123</name>
</gene>
<proteinExistence type="predicted"/>
<dbReference type="RefSeq" id="WP_089271247.1">
    <property type="nucleotide sequence ID" value="NZ_FZNN01000012.1"/>
</dbReference>